<dbReference type="Proteomes" id="UP001154282">
    <property type="component" value="Unassembled WGS sequence"/>
</dbReference>
<proteinExistence type="predicted"/>
<organism evidence="2 3">
    <name type="scientific">Linum tenue</name>
    <dbReference type="NCBI Taxonomy" id="586396"/>
    <lineage>
        <taxon>Eukaryota</taxon>
        <taxon>Viridiplantae</taxon>
        <taxon>Streptophyta</taxon>
        <taxon>Embryophyta</taxon>
        <taxon>Tracheophyta</taxon>
        <taxon>Spermatophyta</taxon>
        <taxon>Magnoliopsida</taxon>
        <taxon>eudicotyledons</taxon>
        <taxon>Gunneridae</taxon>
        <taxon>Pentapetalae</taxon>
        <taxon>rosids</taxon>
        <taxon>fabids</taxon>
        <taxon>Malpighiales</taxon>
        <taxon>Linaceae</taxon>
        <taxon>Linum</taxon>
    </lineage>
</organism>
<accession>A0AAV0IXX8</accession>
<dbReference type="EMBL" id="CAMGYJ010000004">
    <property type="protein sequence ID" value="CAI0401980.1"/>
    <property type="molecule type" value="Genomic_DNA"/>
</dbReference>
<feature type="domain" description="Aminotransferase-like plant mobile" evidence="1">
    <location>
        <begin position="32"/>
        <end position="168"/>
    </location>
</feature>
<dbReference type="PANTHER" id="PTHR46033:SF8">
    <property type="entry name" value="PROTEIN MAINTENANCE OF MERISTEMS-LIKE"/>
    <property type="match status" value="1"/>
</dbReference>
<name>A0AAV0IXX8_9ROSI</name>
<feature type="non-terminal residue" evidence="2">
    <location>
        <position position="307"/>
    </location>
</feature>
<evidence type="ECO:0000313" key="3">
    <source>
        <dbReference type="Proteomes" id="UP001154282"/>
    </source>
</evidence>
<dbReference type="AlphaFoldDB" id="A0AAV0IXX8"/>
<dbReference type="GO" id="GO:0010073">
    <property type="term" value="P:meristem maintenance"/>
    <property type="evidence" value="ECO:0007669"/>
    <property type="project" value="InterPro"/>
</dbReference>
<sequence>MPFREMTIVLHDVYYILGIPVDGAQMSRGPVFSFVAVGFTLFVDKTRDRVSSVNNCFLKSPEKLGEYAWGAGALAFLYRQLGIASHVEAKGLTRCLTLLQYWIYDHFPSLRPRQLQPQQVPAGEAGVLRWRGVNCHAIYKKDPNLLGAYRAALDSMTARQVNWTPYGPSWDHPTWYEKGFRRKLPGTKMAFGGNYHARGCVRLQCPRRNLLNVPDIVAAVSSVGAGFACTALDATVLLNAPHLIADVNFVDELVLCFDCWSKICLLGLLRVGFWIQGLFCFLIRVGCKSIVFPDDVQFADEKVKCLK</sequence>
<reference evidence="2" key="1">
    <citation type="submission" date="2022-08" db="EMBL/GenBank/DDBJ databases">
        <authorList>
            <person name="Gutierrez-Valencia J."/>
        </authorList>
    </citation>
    <scope>NUCLEOTIDE SEQUENCE</scope>
</reference>
<gene>
    <name evidence="2" type="ORF">LITE_LOCUS11417</name>
</gene>
<keyword evidence="3" id="KW-1185">Reference proteome</keyword>
<evidence type="ECO:0000313" key="2">
    <source>
        <dbReference type="EMBL" id="CAI0401980.1"/>
    </source>
</evidence>
<comment type="caution">
    <text evidence="2">The sequence shown here is derived from an EMBL/GenBank/DDBJ whole genome shotgun (WGS) entry which is preliminary data.</text>
</comment>
<dbReference type="PANTHER" id="PTHR46033">
    <property type="entry name" value="PROTEIN MAIN-LIKE 2"/>
    <property type="match status" value="1"/>
</dbReference>
<dbReference type="Pfam" id="PF10536">
    <property type="entry name" value="PMD"/>
    <property type="match status" value="1"/>
</dbReference>
<dbReference type="InterPro" id="IPR019557">
    <property type="entry name" value="AminoTfrase-like_pln_mobile"/>
</dbReference>
<dbReference type="InterPro" id="IPR044824">
    <property type="entry name" value="MAIN-like"/>
</dbReference>
<protein>
    <recommendedName>
        <fullName evidence="1">Aminotransferase-like plant mobile domain-containing protein</fullName>
    </recommendedName>
</protein>
<evidence type="ECO:0000259" key="1">
    <source>
        <dbReference type="Pfam" id="PF10536"/>
    </source>
</evidence>